<dbReference type="Proteomes" id="UP000085678">
    <property type="component" value="Unplaced"/>
</dbReference>
<dbReference type="STRING" id="7574.A0A1S3JRK6"/>
<dbReference type="OMA" id="HISAAYH"/>
<dbReference type="InterPro" id="IPR051573">
    <property type="entry name" value="Ankyrin-SOCS_box_domain"/>
</dbReference>
<evidence type="ECO:0000256" key="1">
    <source>
        <dbReference type="ARBA" id="ARBA00005949"/>
    </source>
</evidence>
<dbReference type="Gene3D" id="1.10.750.20">
    <property type="entry name" value="SOCS box"/>
    <property type="match status" value="1"/>
</dbReference>
<feature type="repeat" description="ANK" evidence="4">
    <location>
        <begin position="111"/>
        <end position="143"/>
    </location>
</feature>
<evidence type="ECO:0000313" key="6">
    <source>
        <dbReference type="Proteomes" id="UP000085678"/>
    </source>
</evidence>
<sequence>MASWTPVHEYDPVLHQAAFIGDLDKLKSLLVEEEQRGLINVKNRLGCTPIRLSATAGHKNCVDYLINQGADIEVTDIKGQTPLHVAVKNHHTGCIQSLLQAGASPEGDGKNISTPLYMAAMDGYTDAIKLLISHGANVNSRIVMRPLASTALYISLVYNHFDCFKMLLQAGADPDLCCKGKQQEEYSNQSLYHTAVRQNCDEKYLLMLYEFGASLYTKDHKGQLAVDLEVHPNCSASRDLVRALMKTPRSLKSHCRLVIRRVIGGKGHSLWNQLQQLSLPNKILMYLNYDDIS</sequence>
<dbReference type="PRINTS" id="PR01415">
    <property type="entry name" value="ANKYRIN"/>
</dbReference>
<dbReference type="GO" id="GO:0045732">
    <property type="term" value="P:positive regulation of protein catabolic process"/>
    <property type="evidence" value="ECO:0007669"/>
    <property type="project" value="TreeGrafter"/>
</dbReference>
<protein>
    <submittedName>
        <fullName evidence="7">Ankyrin repeat and SOCS box protein 1</fullName>
    </submittedName>
</protein>
<dbReference type="PROSITE" id="PS50297">
    <property type="entry name" value="ANK_REP_REGION"/>
    <property type="match status" value="3"/>
</dbReference>
<name>A0A1S3JRK6_LINAN</name>
<dbReference type="KEGG" id="lak:106160485"/>
<dbReference type="SMART" id="SM00248">
    <property type="entry name" value="ANK"/>
    <property type="match status" value="4"/>
</dbReference>
<dbReference type="PANTHER" id="PTHR24136">
    <property type="entry name" value="SOWAH (DROSOPHILA) HOMOLOG"/>
    <property type="match status" value="1"/>
</dbReference>
<gene>
    <name evidence="7" type="primary">LOC106160485</name>
</gene>
<evidence type="ECO:0000256" key="2">
    <source>
        <dbReference type="ARBA" id="ARBA00022737"/>
    </source>
</evidence>
<dbReference type="GO" id="GO:0016567">
    <property type="term" value="P:protein ubiquitination"/>
    <property type="evidence" value="ECO:0007669"/>
    <property type="project" value="TreeGrafter"/>
</dbReference>
<dbReference type="GO" id="GO:0035556">
    <property type="term" value="P:intracellular signal transduction"/>
    <property type="evidence" value="ECO:0007669"/>
    <property type="project" value="InterPro"/>
</dbReference>
<reference evidence="7" key="1">
    <citation type="submission" date="2025-08" db="UniProtKB">
        <authorList>
            <consortium name="RefSeq"/>
        </authorList>
    </citation>
    <scope>IDENTIFICATION</scope>
    <source>
        <tissue evidence="7">Gonads</tissue>
    </source>
</reference>
<feature type="repeat" description="ANK" evidence="4">
    <location>
        <begin position="78"/>
        <end position="110"/>
    </location>
</feature>
<accession>A0A1S3JRK6</accession>
<organism evidence="6 7">
    <name type="scientific">Lingula anatina</name>
    <name type="common">Brachiopod</name>
    <name type="synonym">Lingula unguis</name>
    <dbReference type="NCBI Taxonomy" id="7574"/>
    <lineage>
        <taxon>Eukaryota</taxon>
        <taxon>Metazoa</taxon>
        <taxon>Spiralia</taxon>
        <taxon>Lophotrochozoa</taxon>
        <taxon>Brachiopoda</taxon>
        <taxon>Linguliformea</taxon>
        <taxon>Lingulata</taxon>
        <taxon>Lingulida</taxon>
        <taxon>Linguloidea</taxon>
        <taxon>Lingulidae</taxon>
        <taxon>Lingula</taxon>
    </lineage>
</organism>
<keyword evidence="3 4" id="KW-0040">ANK repeat</keyword>
<dbReference type="RefSeq" id="XP_013392560.1">
    <property type="nucleotide sequence ID" value="XM_013537106.2"/>
</dbReference>
<keyword evidence="6" id="KW-1185">Reference proteome</keyword>
<dbReference type="PROSITE" id="PS50088">
    <property type="entry name" value="ANK_REPEAT"/>
    <property type="match status" value="3"/>
</dbReference>
<dbReference type="Gene3D" id="1.25.40.20">
    <property type="entry name" value="Ankyrin repeat-containing domain"/>
    <property type="match status" value="1"/>
</dbReference>
<dbReference type="CDD" id="cd03716">
    <property type="entry name" value="SOCS_ASB_like"/>
    <property type="match status" value="1"/>
</dbReference>
<dbReference type="AlphaFoldDB" id="A0A1S3JRK6"/>
<feature type="repeat" description="ANK" evidence="4">
    <location>
        <begin position="45"/>
        <end position="77"/>
    </location>
</feature>
<dbReference type="InterPro" id="IPR036036">
    <property type="entry name" value="SOCS_box-like_dom_sf"/>
</dbReference>
<evidence type="ECO:0000256" key="3">
    <source>
        <dbReference type="ARBA" id="ARBA00023043"/>
    </source>
</evidence>
<proteinExistence type="inferred from homology"/>
<feature type="domain" description="SOCS box" evidence="5">
    <location>
        <begin position="237"/>
        <end position="293"/>
    </location>
</feature>
<keyword evidence="2" id="KW-0677">Repeat</keyword>
<dbReference type="InterPro" id="IPR036770">
    <property type="entry name" value="Ankyrin_rpt-contain_sf"/>
</dbReference>
<dbReference type="OrthoDB" id="5406014at2759"/>
<evidence type="ECO:0000313" key="7">
    <source>
        <dbReference type="RefSeq" id="XP_013392560.1"/>
    </source>
</evidence>
<dbReference type="SUPFAM" id="SSF48403">
    <property type="entry name" value="Ankyrin repeat"/>
    <property type="match status" value="1"/>
</dbReference>
<dbReference type="InterPro" id="IPR002110">
    <property type="entry name" value="Ankyrin_rpt"/>
</dbReference>
<evidence type="ECO:0000256" key="4">
    <source>
        <dbReference type="PROSITE-ProRule" id="PRU00023"/>
    </source>
</evidence>
<dbReference type="Pfam" id="PF12796">
    <property type="entry name" value="Ank_2"/>
    <property type="match status" value="2"/>
</dbReference>
<dbReference type="SUPFAM" id="SSF158235">
    <property type="entry name" value="SOCS box-like"/>
    <property type="match status" value="1"/>
</dbReference>
<dbReference type="Pfam" id="PF07525">
    <property type="entry name" value="SOCS_box"/>
    <property type="match status" value="1"/>
</dbReference>
<dbReference type="PANTHER" id="PTHR24136:SF15">
    <property type="entry name" value="ANK_REP_REGION DOMAIN-CONTAINING PROTEIN"/>
    <property type="match status" value="1"/>
</dbReference>
<dbReference type="InParanoid" id="A0A1S3JRK6"/>
<dbReference type="SMART" id="SM00969">
    <property type="entry name" value="SOCS_box"/>
    <property type="match status" value="1"/>
</dbReference>
<dbReference type="InterPro" id="IPR001496">
    <property type="entry name" value="SOCS_box"/>
</dbReference>
<dbReference type="GeneID" id="106160485"/>
<comment type="similarity">
    <text evidence="1">Belongs to the ankyrin SOCS box (ASB) family.</text>
</comment>
<evidence type="ECO:0000259" key="5">
    <source>
        <dbReference type="PROSITE" id="PS50225"/>
    </source>
</evidence>
<dbReference type="PROSITE" id="PS50225">
    <property type="entry name" value="SOCS"/>
    <property type="match status" value="1"/>
</dbReference>